<evidence type="ECO:0000313" key="2">
    <source>
        <dbReference type="Proteomes" id="UP000722791"/>
    </source>
</evidence>
<feature type="non-terminal residue" evidence="1">
    <location>
        <position position="1"/>
    </location>
</feature>
<dbReference type="Proteomes" id="UP000722791">
    <property type="component" value="Unassembled WGS sequence"/>
</dbReference>
<gene>
    <name evidence="1" type="ORF">Vretimale_4319</name>
</gene>
<reference evidence="1" key="1">
    <citation type="journal article" date="2021" name="Proc. Natl. Acad. Sci. U.S.A.">
        <title>Three genomes in the algal genus Volvox reveal the fate of a haploid sex-determining region after a transition to homothallism.</title>
        <authorList>
            <person name="Yamamoto K."/>
            <person name="Hamaji T."/>
            <person name="Kawai-Toyooka H."/>
            <person name="Matsuzaki R."/>
            <person name="Takahashi F."/>
            <person name="Nishimura Y."/>
            <person name="Kawachi M."/>
            <person name="Noguchi H."/>
            <person name="Minakuchi Y."/>
            <person name="Umen J.G."/>
            <person name="Toyoda A."/>
            <person name="Nozaki H."/>
        </authorList>
    </citation>
    <scope>NUCLEOTIDE SEQUENCE</scope>
    <source>
        <strain evidence="1">NIES-3785</strain>
    </source>
</reference>
<dbReference type="AlphaFoldDB" id="A0A8J4G181"/>
<sequence length="112" mass="12139">MELVLRDFLKRFPDAKDEPGLERVLSRKASLDQVAAILEALLIQPIYTLALGGALRSCGSLLRLLSFLVEKRLASGNPAVDGSFVAMLVTVLELAPQCSSVVQRYLESTAPP</sequence>
<name>A0A8J4G181_9CHLO</name>
<organism evidence="1 2">
    <name type="scientific">Volvox reticuliferus</name>
    <dbReference type="NCBI Taxonomy" id="1737510"/>
    <lineage>
        <taxon>Eukaryota</taxon>
        <taxon>Viridiplantae</taxon>
        <taxon>Chlorophyta</taxon>
        <taxon>core chlorophytes</taxon>
        <taxon>Chlorophyceae</taxon>
        <taxon>CS clade</taxon>
        <taxon>Chlamydomonadales</taxon>
        <taxon>Volvocaceae</taxon>
        <taxon>Volvox</taxon>
    </lineage>
</organism>
<dbReference type="EMBL" id="BNCQ01000006">
    <property type="protein sequence ID" value="GIL99039.1"/>
    <property type="molecule type" value="Genomic_DNA"/>
</dbReference>
<proteinExistence type="predicted"/>
<comment type="caution">
    <text evidence="1">The sequence shown here is derived from an EMBL/GenBank/DDBJ whole genome shotgun (WGS) entry which is preliminary data.</text>
</comment>
<protein>
    <submittedName>
        <fullName evidence="1">Uncharacterized protein</fullName>
    </submittedName>
</protein>
<evidence type="ECO:0000313" key="1">
    <source>
        <dbReference type="EMBL" id="GIL99039.1"/>
    </source>
</evidence>
<accession>A0A8J4G181</accession>